<proteinExistence type="predicted"/>
<dbReference type="EMBL" id="JAGINS010000001">
    <property type="protein sequence ID" value="MBP2357655.1"/>
    <property type="molecule type" value="Genomic_DNA"/>
</dbReference>
<evidence type="ECO:0000259" key="2">
    <source>
        <dbReference type="Pfam" id="PF00501"/>
    </source>
</evidence>
<accession>A0ABS4V164</accession>
<feature type="domain" description="AMP-dependent synthetase/ligase" evidence="2">
    <location>
        <begin position="39"/>
        <end position="386"/>
    </location>
</feature>
<dbReference type="SUPFAM" id="SSF56801">
    <property type="entry name" value="Acetyl-CoA synthetase-like"/>
    <property type="match status" value="1"/>
</dbReference>
<dbReference type="Proteomes" id="UP001519311">
    <property type="component" value="Unassembled WGS sequence"/>
</dbReference>
<dbReference type="PANTHER" id="PTHR45527">
    <property type="entry name" value="NONRIBOSOMAL PEPTIDE SYNTHETASE"/>
    <property type="match status" value="1"/>
</dbReference>
<name>A0ABS4V164_9ACTN</name>
<feature type="region of interest" description="Disordered" evidence="1">
    <location>
        <begin position="1"/>
        <end position="33"/>
    </location>
</feature>
<evidence type="ECO:0000313" key="3">
    <source>
        <dbReference type="EMBL" id="MBP2357655.1"/>
    </source>
</evidence>
<evidence type="ECO:0000256" key="1">
    <source>
        <dbReference type="SAM" id="MobiDB-lite"/>
    </source>
</evidence>
<dbReference type="PANTHER" id="PTHR45527:SF1">
    <property type="entry name" value="FATTY ACID SYNTHASE"/>
    <property type="match status" value="1"/>
</dbReference>
<dbReference type="Gene3D" id="3.40.50.12780">
    <property type="entry name" value="N-terminal domain of ligase-like"/>
    <property type="match status" value="1"/>
</dbReference>
<keyword evidence="4" id="KW-1185">Reference proteome</keyword>
<sequence length="439" mass="46297">MDQNRRGTVITHPSTTSRPAEPAGAHPAGGAPTLDQVFSATARRYPTRIAVQDGWNQLTYARTDRQAGRLASALVRGGVQLGDPLIVHCGNHRHALVAQLAVLKAGGVCVPAPRTACRGGLPAAARQTMARAVLCSRSTYDEDVRGIPSLALDDPVTWRKIASAPAEPTLPRSTPEGAAYLLPGRGTDVTRDGRLVDHRSWLRSAADRSRRTGGAPPTVTIDEPPLSRVALAATWWACSTGGTLRTAPWQEDGAWPLTGGRESAAVLTPARYARGLATAAPVRGTPPPRGSAAGPGTVVLIGGPSSRDLVARHFRARPGTRLWAEFAPGGGAVPWTAQEFHPRDADRPYALGVGSPVPPVLLRVVGPGGAPLPHGRSGELVAIGPSGLPEDVHHSGWYGHWTPENTLDVTRRRPYADGAGPDVPIRLDEPADYAEMEVM</sequence>
<evidence type="ECO:0000313" key="4">
    <source>
        <dbReference type="Proteomes" id="UP001519311"/>
    </source>
</evidence>
<dbReference type="InterPro" id="IPR000873">
    <property type="entry name" value="AMP-dep_synth/lig_dom"/>
</dbReference>
<reference evidence="3 4" key="1">
    <citation type="submission" date="2021-03" db="EMBL/GenBank/DDBJ databases">
        <title>Sequencing the genomes of 1000 actinobacteria strains.</title>
        <authorList>
            <person name="Klenk H.-P."/>
        </authorList>
    </citation>
    <scope>NUCLEOTIDE SEQUENCE [LARGE SCALE GENOMIC DNA]</scope>
    <source>
        <strain evidence="3 4">DSM 40843</strain>
    </source>
</reference>
<feature type="compositionally biased region" description="Low complexity" evidence="1">
    <location>
        <begin position="19"/>
        <end position="32"/>
    </location>
</feature>
<dbReference type="RefSeq" id="WP_245376652.1">
    <property type="nucleotide sequence ID" value="NZ_BMWJ01000018.1"/>
</dbReference>
<comment type="caution">
    <text evidence="3">The sequence shown here is derived from an EMBL/GenBank/DDBJ whole genome shotgun (WGS) entry which is preliminary data.</text>
</comment>
<organism evidence="3 4">
    <name type="scientific">Streptomyces clavifer</name>
    <dbReference type="NCBI Taxonomy" id="68188"/>
    <lineage>
        <taxon>Bacteria</taxon>
        <taxon>Bacillati</taxon>
        <taxon>Actinomycetota</taxon>
        <taxon>Actinomycetes</taxon>
        <taxon>Kitasatosporales</taxon>
        <taxon>Streptomycetaceae</taxon>
        <taxon>Streptomyces</taxon>
    </lineage>
</organism>
<dbReference type="Pfam" id="PF00501">
    <property type="entry name" value="AMP-binding"/>
    <property type="match status" value="1"/>
</dbReference>
<gene>
    <name evidence="3" type="ORF">JOF59_000055</name>
</gene>
<dbReference type="InterPro" id="IPR042099">
    <property type="entry name" value="ANL_N_sf"/>
</dbReference>
<protein>
    <submittedName>
        <fullName evidence="3">Non-ribosomal peptide synthetase component F</fullName>
    </submittedName>
</protein>